<dbReference type="PANTHER" id="PTHR46552:SF1">
    <property type="entry name" value="NADH-UBIQUINONE OXIDOREDUCTASE CHAIN 2"/>
    <property type="match status" value="1"/>
</dbReference>
<name>A0A6G7SJW9_9NEOP</name>
<comment type="catalytic activity">
    <reaction evidence="18">
        <text>a ubiquinone + NADH + 5 H(+)(in) = a ubiquinol + NAD(+) + 4 H(+)(out)</text>
        <dbReference type="Rhea" id="RHEA:29091"/>
        <dbReference type="Rhea" id="RHEA-COMP:9565"/>
        <dbReference type="Rhea" id="RHEA-COMP:9566"/>
        <dbReference type="ChEBI" id="CHEBI:15378"/>
        <dbReference type="ChEBI" id="CHEBI:16389"/>
        <dbReference type="ChEBI" id="CHEBI:17976"/>
        <dbReference type="ChEBI" id="CHEBI:57540"/>
        <dbReference type="ChEBI" id="CHEBI:57945"/>
        <dbReference type="EC" id="7.1.1.2"/>
    </reaction>
</comment>
<reference evidence="21" key="1">
    <citation type="submission" date="2020-02" db="EMBL/GenBank/DDBJ databases">
        <title>Mitochondrial genomes of Columbicola feather lice are highly fragmented, indicating repeated evolution of minicircle-type genomes in parasitic lice.</title>
        <authorList>
            <person name="Sweet A."/>
            <person name="Johnson K."/>
            <person name="Cameron S."/>
        </authorList>
    </citation>
    <scope>NUCLEOTIDE SEQUENCE</scope>
    <source>
        <strain evidence="21">44-9</strain>
        <tissue evidence="21">Whole louse</tissue>
    </source>
</reference>
<dbReference type="GO" id="GO:0005743">
    <property type="term" value="C:mitochondrial inner membrane"/>
    <property type="evidence" value="ECO:0007669"/>
    <property type="project" value="UniProtKB-SubCell"/>
</dbReference>
<evidence type="ECO:0000256" key="6">
    <source>
        <dbReference type="ARBA" id="ARBA00022448"/>
    </source>
</evidence>
<feature type="transmembrane region" description="Helical" evidence="19">
    <location>
        <begin position="76"/>
        <end position="98"/>
    </location>
</feature>
<evidence type="ECO:0000256" key="14">
    <source>
        <dbReference type="ARBA" id="ARBA00023075"/>
    </source>
</evidence>
<keyword evidence="16 19" id="KW-0472">Membrane</keyword>
<keyword evidence="13" id="KW-0520">NAD</keyword>
<evidence type="ECO:0000256" key="4">
    <source>
        <dbReference type="ARBA" id="ARBA00012944"/>
    </source>
</evidence>
<feature type="transmembrane region" description="Helical" evidence="19">
    <location>
        <begin position="110"/>
        <end position="129"/>
    </location>
</feature>
<dbReference type="EMBL" id="MT113904">
    <property type="protein sequence ID" value="QIK02014.1"/>
    <property type="molecule type" value="Genomic_DNA"/>
</dbReference>
<evidence type="ECO:0000256" key="7">
    <source>
        <dbReference type="ARBA" id="ARBA00022660"/>
    </source>
</evidence>
<evidence type="ECO:0000256" key="16">
    <source>
        <dbReference type="ARBA" id="ARBA00023136"/>
    </source>
</evidence>
<gene>
    <name evidence="21" type="primary">NAD2</name>
</gene>
<comment type="function">
    <text evidence="1">Core subunit of the mitochondrial membrane respiratory chain NADH dehydrogenase (Complex I) that is believed to belong to the minimal assembly required for catalysis. Complex I functions in the transfer of electrons from NADH to the respiratory chain. The immediate electron acceptor for the enzyme is believed to be ubiquinone.</text>
</comment>
<dbReference type="InterPro" id="IPR001750">
    <property type="entry name" value="ND/Mrp_TM"/>
</dbReference>
<keyword evidence="12 19" id="KW-1133">Transmembrane helix</keyword>
<evidence type="ECO:0000256" key="17">
    <source>
        <dbReference type="ARBA" id="ARBA00031028"/>
    </source>
</evidence>
<dbReference type="PANTHER" id="PTHR46552">
    <property type="entry name" value="NADH-UBIQUINONE OXIDOREDUCTASE CHAIN 2"/>
    <property type="match status" value="1"/>
</dbReference>
<feature type="transmembrane region" description="Helical" evidence="19">
    <location>
        <begin position="221"/>
        <end position="241"/>
    </location>
</feature>
<keyword evidence="7" id="KW-0679">Respiratory chain</keyword>
<keyword evidence="10" id="KW-1278">Translocase</keyword>
<dbReference type="GO" id="GO:0006120">
    <property type="term" value="P:mitochondrial electron transport, NADH to ubiquinone"/>
    <property type="evidence" value="ECO:0007669"/>
    <property type="project" value="TreeGrafter"/>
</dbReference>
<sequence>MVFFTFSCFLGCSSWFLFWVIFELFGWVFLVFFGKTSESFFLSANLWKIFFFQFLSSSVFLLSFCMSGNHMYDSPFLGLFFMLGVLMKLGVPPFHGWVIQVSENLPISSFFFFNFLQKVGPSLIFIHYLDLTVQIFGLVFLLMVGSVGGWNLFSIHRFMVYSSIMNMGWIFATFHVSKLLFFNYLFCYCFVFWVFFQWLSESSYSNMNFPASLPSEFSSKIIFLFFVLNIMGVPPVWLFFLKFFTIKSLIFEGFFLMSVFVLLFTTIFSYMYLCLFSCQLFSKLDFHKKKNVKPLLFCLFFSSGMILYFSFF</sequence>
<dbReference type="InterPro" id="IPR050175">
    <property type="entry name" value="Complex_I_Subunit_2"/>
</dbReference>
<dbReference type="EC" id="7.1.1.2" evidence="4"/>
<evidence type="ECO:0000313" key="21">
    <source>
        <dbReference type="EMBL" id="QIK02014.1"/>
    </source>
</evidence>
<feature type="transmembrane region" description="Helical" evidence="19">
    <location>
        <begin position="253"/>
        <end position="273"/>
    </location>
</feature>
<evidence type="ECO:0000256" key="19">
    <source>
        <dbReference type="SAM" id="Phobius"/>
    </source>
</evidence>
<keyword evidence="8 19" id="KW-0812">Transmembrane</keyword>
<feature type="domain" description="NADH:quinone oxidoreductase/Mrp antiporter transmembrane" evidence="20">
    <location>
        <begin position="14"/>
        <end position="262"/>
    </location>
</feature>
<comment type="subcellular location">
    <subcellularLocation>
        <location evidence="2">Mitochondrion inner membrane</location>
        <topology evidence="2">Multi-pass membrane protein</topology>
    </subcellularLocation>
</comment>
<feature type="transmembrane region" description="Helical" evidence="19">
    <location>
        <begin position="135"/>
        <end position="153"/>
    </location>
</feature>
<evidence type="ECO:0000256" key="10">
    <source>
        <dbReference type="ARBA" id="ARBA00022967"/>
    </source>
</evidence>
<feature type="transmembrane region" description="Helical" evidence="19">
    <location>
        <begin position="15"/>
        <end position="34"/>
    </location>
</feature>
<feature type="transmembrane region" description="Helical" evidence="19">
    <location>
        <begin position="181"/>
        <end position="200"/>
    </location>
</feature>
<protein>
    <recommendedName>
        <fullName evidence="5">NADH-ubiquinone oxidoreductase chain 2</fullName>
        <ecNumber evidence="4">7.1.1.2</ecNumber>
    </recommendedName>
    <alternativeName>
        <fullName evidence="17">NADH dehydrogenase subunit 2</fullName>
    </alternativeName>
</protein>
<comment type="similarity">
    <text evidence="3">Belongs to the complex I subunit 2 family.</text>
</comment>
<evidence type="ECO:0000256" key="3">
    <source>
        <dbReference type="ARBA" id="ARBA00007012"/>
    </source>
</evidence>
<geneLocation type="mitochondrion" evidence="21"/>
<keyword evidence="11" id="KW-0249">Electron transport</keyword>
<dbReference type="Pfam" id="PF00361">
    <property type="entry name" value="Proton_antipo_M"/>
    <property type="match status" value="1"/>
</dbReference>
<evidence type="ECO:0000256" key="12">
    <source>
        <dbReference type="ARBA" id="ARBA00022989"/>
    </source>
</evidence>
<keyword evidence="9" id="KW-0999">Mitochondrion inner membrane</keyword>
<accession>A0A6G7SJW9</accession>
<evidence type="ECO:0000259" key="20">
    <source>
        <dbReference type="Pfam" id="PF00361"/>
    </source>
</evidence>
<keyword evidence="6" id="KW-0813">Transport</keyword>
<proteinExistence type="inferred from homology"/>
<feature type="transmembrane region" description="Helical" evidence="19">
    <location>
        <begin position="46"/>
        <end position="64"/>
    </location>
</feature>
<evidence type="ECO:0000256" key="5">
    <source>
        <dbReference type="ARBA" id="ARBA00021008"/>
    </source>
</evidence>
<feature type="transmembrane region" description="Helical" evidence="19">
    <location>
        <begin position="294"/>
        <end position="311"/>
    </location>
</feature>
<evidence type="ECO:0000256" key="11">
    <source>
        <dbReference type="ARBA" id="ARBA00022982"/>
    </source>
</evidence>
<evidence type="ECO:0000256" key="1">
    <source>
        <dbReference type="ARBA" id="ARBA00003257"/>
    </source>
</evidence>
<keyword evidence="14" id="KW-0830">Ubiquinone</keyword>
<evidence type="ECO:0000256" key="18">
    <source>
        <dbReference type="ARBA" id="ARBA00049551"/>
    </source>
</evidence>
<keyword evidence="15 21" id="KW-0496">Mitochondrion</keyword>
<dbReference type="GO" id="GO:0008137">
    <property type="term" value="F:NADH dehydrogenase (ubiquinone) activity"/>
    <property type="evidence" value="ECO:0007669"/>
    <property type="project" value="UniProtKB-EC"/>
</dbReference>
<evidence type="ECO:0000256" key="2">
    <source>
        <dbReference type="ARBA" id="ARBA00004448"/>
    </source>
</evidence>
<evidence type="ECO:0000256" key="13">
    <source>
        <dbReference type="ARBA" id="ARBA00023027"/>
    </source>
</evidence>
<evidence type="ECO:0000256" key="8">
    <source>
        <dbReference type="ARBA" id="ARBA00022692"/>
    </source>
</evidence>
<organism evidence="21">
    <name type="scientific">Columbicola macrourae</name>
    <dbReference type="NCBI Taxonomy" id="128993"/>
    <lineage>
        <taxon>Eukaryota</taxon>
        <taxon>Metazoa</taxon>
        <taxon>Ecdysozoa</taxon>
        <taxon>Arthropoda</taxon>
        <taxon>Hexapoda</taxon>
        <taxon>Insecta</taxon>
        <taxon>Pterygota</taxon>
        <taxon>Neoptera</taxon>
        <taxon>Paraneoptera</taxon>
        <taxon>Psocodea</taxon>
        <taxon>Troctomorpha</taxon>
        <taxon>Phthiraptera</taxon>
        <taxon>Ischnocera</taxon>
        <taxon>Philopteridae</taxon>
        <taxon>Columbicola</taxon>
    </lineage>
</organism>
<dbReference type="AlphaFoldDB" id="A0A6G7SJW9"/>
<evidence type="ECO:0000256" key="9">
    <source>
        <dbReference type="ARBA" id="ARBA00022792"/>
    </source>
</evidence>
<evidence type="ECO:0000256" key="15">
    <source>
        <dbReference type="ARBA" id="ARBA00023128"/>
    </source>
</evidence>